<dbReference type="Gramene" id="KGN65251">
    <property type="protein sequence ID" value="KGN65251"/>
    <property type="gene ID" value="Csa_1G270420"/>
</dbReference>
<gene>
    <name evidence="2" type="ORF">Csa_1G270420</name>
</gene>
<reference evidence="2 3" key="1">
    <citation type="journal article" date="2009" name="Nat. Genet.">
        <title>The genome of the cucumber, Cucumis sativus L.</title>
        <authorList>
            <person name="Huang S."/>
            <person name="Li R."/>
            <person name="Zhang Z."/>
            <person name="Li L."/>
            <person name="Gu X."/>
            <person name="Fan W."/>
            <person name="Lucas W.J."/>
            <person name="Wang X."/>
            <person name="Xie B."/>
            <person name="Ni P."/>
            <person name="Ren Y."/>
            <person name="Zhu H."/>
            <person name="Li J."/>
            <person name="Lin K."/>
            <person name="Jin W."/>
            <person name="Fei Z."/>
            <person name="Li G."/>
            <person name="Staub J."/>
            <person name="Kilian A."/>
            <person name="van der Vossen E.A."/>
            <person name="Wu Y."/>
            <person name="Guo J."/>
            <person name="He J."/>
            <person name="Jia Z."/>
            <person name="Ren Y."/>
            <person name="Tian G."/>
            <person name="Lu Y."/>
            <person name="Ruan J."/>
            <person name="Qian W."/>
            <person name="Wang M."/>
            <person name="Huang Q."/>
            <person name="Li B."/>
            <person name="Xuan Z."/>
            <person name="Cao J."/>
            <person name="Asan"/>
            <person name="Wu Z."/>
            <person name="Zhang J."/>
            <person name="Cai Q."/>
            <person name="Bai Y."/>
            <person name="Zhao B."/>
            <person name="Han Y."/>
            <person name="Li Y."/>
            <person name="Li X."/>
            <person name="Wang S."/>
            <person name="Shi Q."/>
            <person name="Liu S."/>
            <person name="Cho W.K."/>
            <person name="Kim J.Y."/>
            <person name="Xu Y."/>
            <person name="Heller-Uszynska K."/>
            <person name="Miao H."/>
            <person name="Cheng Z."/>
            <person name="Zhang S."/>
            <person name="Wu J."/>
            <person name="Yang Y."/>
            <person name="Kang H."/>
            <person name="Li M."/>
            <person name="Liang H."/>
            <person name="Ren X."/>
            <person name="Shi Z."/>
            <person name="Wen M."/>
            <person name="Jian M."/>
            <person name="Yang H."/>
            <person name="Zhang G."/>
            <person name="Yang Z."/>
            <person name="Chen R."/>
            <person name="Liu S."/>
            <person name="Li J."/>
            <person name="Ma L."/>
            <person name="Liu H."/>
            <person name="Zhou Y."/>
            <person name="Zhao J."/>
            <person name="Fang X."/>
            <person name="Li G."/>
            <person name="Fang L."/>
            <person name="Li Y."/>
            <person name="Liu D."/>
            <person name="Zheng H."/>
            <person name="Zhang Y."/>
            <person name="Qin N."/>
            <person name="Li Z."/>
            <person name="Yang G."/>
            <person name="Yang S."/>
            <person name="Bolund L."/>
            <person name="Kristiansen K."/>
            <person name="Zheng H."/>
            <person name="Li S."/>
            <person name="Zhang X."/>
            <person name="Yang H."/>
            <person name="Wang J."/>
            <person name="Sun R."/>
            <person name="Zhang B."/>
            <person name="Jiang S."/>
            <person name="Wang J."/>
            <person name="Du Y."/>
            <person name="Li S."/>
        </authorList>
    </citation>
    <scope>NUCLEOTIDE SEQUENCE [LARGE SCALE GENOMIC DNA]</scope>
    <source>
        <strain evidence="3">cv. 9930</strain>
    </source>
</reference>
<protein>
    <submittedName>
        <fullName evidence="2">Uncharacterized protein</fullName>
    </submittedName>
</protein>
<evidence type="ECO:0000313" key="3">
    <source>
        <dbReference type="Proteomes" id="UP000029981"/>
    </source>
</evidence>
<reference evidence="2 3" key="3">
    <citation type="journal article" date="2010" name="BMC Genomics">
        <title>Transcriptome sequencing and comparative analysis of cucumber flowers with different sex types.</title>
        <authorList>
            <person name="Guo S."/>
            <person name="Zheng Y."/>
            <person name="Joung J.G."/>
            <person name="Liu S."/>
            <person name="Zhang Z."/>
            <person name="Crasta O.R."/>
            <person name="Sobral B.W."/>
            <person name="Xu Y."/>
            <person name="Huang S."/>
            <person name="Fei Z."/>
        </authorList>
    </citation>
    <scope>NUCLEOTIDE SEQUENCE [LARGE SCALE GENOMIC DNA]</scope>
    <source>
        <strain evidence="3">cv. 9930</strain>
    </source>
</reference>
<proteinExistence type="predicted"/>
<dbReference type="Proteomes" id="UP000029981">
    <property type="component" value="Chromosome 1"/>
</dbReference>
<evidence type="ECO:0000313" key="2">
    <source>
        <dbReference type="EMBL" id="KGN65251.1"/>
    </source>
</evidence>
<keyword evidence="3" id="KW-1185">Reference proteome</keyword>
<accession>A0A0A0LZ39</accession>
<organism evidence="2 3">
    <name type="scientific">Cucumis sativus</name>
    <name type="common">Cucumber</name>
    <dbReference type="NCBI Taxonomy" id="3659"/>
    <lineage>
        <taxon>Eukaryota</taxon>
        <taxon>Viridiplantae</taxon>
        <taxon>Streptophyta</taxon>
        <taxon>Embryophyta</taxon>
        <taxon>Tracheophyta</taxon>
        <taxon>Spermatophyta</taxon>
        <taxon>Magnoliopsida</taxon>
        <taxon>eudicotyledons</taxon>
        <taxon>Gunneridae</taxon>
        <taxon>Pentapetalae</taxon>
        <taxon>rosids</taxon>
        <taxon>fabids</taxon>
        <taxon>Cucurbitales</taxon>
        <taxon>Cucurbitaceae</taxon>
        <taxon>Benincaseae</taxon>
        <taxon>Cucumis</taxon>
    </lineage>
</organism>
<feature type="compositionally biased region" description="Low complexity" evidence="1">
    <location>
        <begin position="78"/>
        <end position="93"/>
    </location>
</feature>
<evidence type="ECO:0000256" key="1">
    <source>
        <dbReference type="SAM" id="MobiDB-lite"/>
    </source>
</evidence>
<feature type="region of interest" description="Disordered" evidence="1">
    <location>
        <begin position="73"/>
        <end position="93"/>
    </location>
</feature>
<reference evidence="2 3" key="2">
    <citation type="journal article" date="2009" name="PLoS ONE">
        <title>An integrated genetic and cytogenetic map of the cucumber genome.</title>
        <authorList>
            <person name="Ren Y."/>
            <person name="Zhang Z."/>
            <person name="Liu J."/>
            <person name="Staub J.E."/>
            <person name="Han Y."/>
            <person name="Cheng Z."/>
            <person name="Li X."/>
            <person name="Lu J."/>
            <person name="Miao H."/>
            <person name="Kang H."/>
            <person name="Xie B."/>
            <person name="Gu X."/>
            <person name="Wang X."/>
            <person name="Du Y."/>
            <person name="Jin W."/>
            <person name="Huang S."/>
        </authorList>
    </citation>
    <scope>NUCLEOTIDE SEQUENCE [LARGE SCALE GENOMIC DNA]</scope>
    <source>
        <strain evidence="3">cv. 9930</strain>
    </source>
</reference>
<dbReference type="AlphaFoldDB" id="A0A0A0LZ39"/>
<dbReference type="EMBL" id="CM002922">
    <property type="protein sequence ID" value="KGN65251.1"/>
    <property type="molecule type" value="Genomic_DNA"/>
</dbReference>
<sequence>MKSMKTKDEGSVEWTSSRGANCLSSLDSLSHLTFTPSSASPFTPSHLRSSLPPSLPSSTLHFALTVAVQPARAARLGSPSQSLKSQSPPVVGI</sequence>
<reference evidence="2 3" key="4">
    <citation type="journal article" date="2011" name="BMC Genomics">
        <title>RNA-Seq improves annotation of protein-coding genes in the cucumber genome.</title>
        <authorList>
            <person name="Li Z."/>
            <person name="Zhang Z."/>
            <person name="Yan P."/>
            <person name="Huang S."/>
            <person name="Fei Z."/>
            <person name="Lin K."/>
        </authorList>
    </citation>
    <scope>NUCLEOTIDE SEQUENCE [LARGE SCALE GENOMIC DNA]</scope>
    <source>
        <strain evidence="3">cv. 9930</strain>
    </source>
</reference>
<name>A0A0A0LZ39_CUCSA</name>